<comment type="similarity">
    <text evidence="1">Belongs to the glycosyl hydrolase 65 family.</text>
</comment>
<feature type="binding site" evidence="3">
    <location>
        <begin position="602"/>
        <end position="603"/>
    </location>
    <ligand>
        <name>substrate</name>
    </ligand>
</feature>
<dbReference type="InterPro" id="IPR017045">
    <property type="entry name" value="Malt_Pase/Glycosyl_Hdrlase"/>
</dbReference>
<dbReference type="Gene3D" id="1.50.10.10">
    <property type="match status" value="1"/>
</dbReference>
<dbReference type="RefSeq" id="WP_163631517.1">
    <property type="nucleotide sequence ID" value="NZ_JAAAMI010000001.1"/>
</dbReference>
<feature type="active site" description="Proton donor" evidence="2">
    <location>
        <position position="490"/>
    </location>
</feature>
<dbReference type="AlphaFoldDB" id="A0A6I5KXK0"/>
<dbReference type="InterPro" id="IPR011013">
    <property type="entry name" value="Gal_mutarotase_sf_dom"/>
</dbReference>
<dbReference type="Gene3D" id="2.60.420.10">
    <property type="entry name" value="Maltose phosphorylase, domain 3"/>
    <property type="match status" value="1"/>
</dbReference>
<dbReference type="Gene3D" id="2.70.98.40">
    <property type="entry name" value="Glycoside hydrolase, family 65, N-terminal domain"/>
    <property type="match status" value="1"/>
</dbReference>
<dbReference type="Pfam" id="PF03632">
    <property type="entry name" value="Glyco_hydro_65m"/>
    <property type="match status" value="1"/>
</dbReference>
<evidence type="ECO:0000256" key="3">
    <source>
        <dbReference type="PIRSR" id="PIRSR036289-51"/>
    </source>
</evidence>
<evidence type="ECO:0000259" key="6">
    <source>
        <dbReference type="Pfam" id="PF03636"/>
    </source>
</evidence>
<evidence type="ECO:0000256" key="1">
    <source>
        <dbReference type="ARBA" id="ARBA00006768"/>
    </source>
</evidence>
<reference evidence="7 8" key="1">
    <citation type="submission" date="2020-01" db="EMBL/GenBank/DDBJ databases">
        <title>Muricauda sediminis sp.nov. 40Bstr401.</title>
        <authorList>
            <person name="Xue Z."/>
            <person name="Zhu S."/>
            <person name="Ren N."/>
            <person name="Chen T."/>
            <person name="Chen X."/>
            <person name="Chen J."/>
            <person name="Yang J."/>
        </authorList>
    </citation>
    <scope>NUCLEOTIDE SEQUENCE [LARGE SCALE GENOMIC DNA]</scope>
    <source>
        <strain evidence="7 8">40Bstr401</strain>
    </source>
</reference>
<feature type="domain" description="Glycoside hydrolase family 65 central catalytic" evidence="4">
    <location>
        <begin position="324"/>
        <end position="690"/>
    </location>
</feature>
<dbReference type="NCBIfam" id="NF010380">
    <property type="entry name" value="PRK13807.1"/>
    <property type="match status" value="1"/>
</dbReference>
<dbReference type="GO" id="GO:0005975">
    <property type="term" value="P:carbohydrate metabolic process"/>
    <property type="evidence" value="ECO:0007669"/>
    <property type="project" value="InterPro"/>
</dbReference>
<feature type="domain" description="Glycoside hydrolase family 65 C-terminal" evidence="5">
    <location>
        <begin position="699"/>
        <end position="760"/>
    </location>
</feature>
<dbReference type="Pfam" id="PF03636">
    <property type="entry name" value="Glyco_hydro_65N"/>
    <property type="match status" value="1"/>
</dbReference>
<name>A0A6I5KXK0_9FLAO</name>
<protein>
    <submittedName>
        <fullName evidence="7">Glycoside hydrolase family 65 protein</fullName>
    </submittedName>
</protein>
<sequence>MNQDYIKADSWSIIEEGFDHERVKSSESLFSIGNGAMGQRANFEEYYTGETFQGSYIAGVYYPDKTRVGWWKNGYPEYFAKVLNAPNWIGINISINQEPLDLNTCKKVENFRRELNMKEGWYKRSFVATAPNGLEVAVEVVRFLSLALDEMGAIQYHLQILNADVEVSLTPYVDGGIKNMDSNWADKFWNITNIASEGNRAYVNSHTMKTDFSVCTFMQANVFVDGEKIEEAPKVEQTKTLVGHTYSVKAAKNETITLIKFGGYTVDRNHPKDKLIEAANKVLDKASSLGFDALLQKQKESWAQIWEMSDITIEGDVKAQQGIRFNIFQLNQTYLGKDSRLNIGPKGFTGEKYGGSTYWDTEAYCLPFYMATKNQQVARNLLQYRYNHLPKAIENAEKLGFSNGAALYPMVTMNGEECHNEWEITFEEIHRNGAIAFAIYNYYRFTGDYSYIPKMGLEVLIGIARFWHQRVNFSEEKQQYVMLGVTGPNEYENNVNNNWYTNYLAKWCIEYAIEQIGEVAENYADDHERIMAKTKLTEAEIKDWAKVAANMYFPYSEKHQVFLQQDGFLDKEMIKVQDLGKTQRPINQRWSWDRILRSPYIKQADVLQGFYFFEDHFSKEELERHFDFYEPFTVHESSLSPCVHSIQAAKLGRMEQAYTFYLRTSRLDLDDYNKEVEEGLHITSMAGTWMSIVEGFGGMRVLDDTLNFEPQIPEQWTSFSFKINFREQIVTITASKEGTFFELTGNDTLTIKVKGKFVELIPGKRITA</sequence>
<dbReference type="GO" id="GO:0016757">
    <property type="term" value="F:glycosyltransferase activity"/>
    <property type="evidence" value="ECO:0007669"/>
    <property type="project" value="UniProtKB-ARBA"/>
</dbReference>
<dbReference type="InterPro" id="IPR005196">
    <property type="entry name" value="Glyco_hydro_65_N"/>
</dbReference>
<dbReference type="SUPFAM" id="SSF74650">
    <property type="entry name" value="Galactose mutarotase-like"/>
    <property type="match status" value="1"/>
</dbReference>
<proteinExistence type="inferred from homology"/>
<dbReference type="InterPro" id="IPR005195">
    <property type="entry name" value="Glyco_hydro_65_M"/>
</dbReference>
<dbReference type="Pfam" id="PF03633">
    <property type="entry name" value="Glyco_hydro_65C"/>
    <property type="match status" value="1"/>
</dbReference>
<dbReference type="GO" id="GO:0004553">
    <property type="term" value="F:hydrolase activity, hydrolyzing O-glycosyl compounds"/>
    <property type="evidence" value="ECO:0007669"/>
    <property type="project" value="TreeGrafter"/>
</dbReference>
<dbReference type="InterPro" id="IPR008928">
    <property type="entry name" value="6-hairpin_glycosidase_sf"/>
</dbReference>
<dbReference type="PIRSF" id="PIRSF036289">
    <property type="entry name" value="Glycosyl_hydrolase_malt_phosph"/>
    <property type="match status" value="1"/>
</dbReference>
<dbReference type="InterPro" id="IPR037018">
    <property type="entry name" value="GH65_N"/>
</dbReference>
<dbReference type="GO" id="GO:0030246">
    <property type="term" value="F:carbohydrate binding"/>
    <property type="evidence" value="ECO:0007669"/>
    <property type="project" value="InterPro"/>
</dbReference>
<feature type="binding site" evidence="3">
    <location>
        <begin position="359"/>
        <end position="360"/>
    </location>
    <ligand>
        <name>substrate</name>
    </ligand>
</feature>
<keyword evidence="8" id="KW-1185">Reference proteome</keyword>
<dbReference type="SUPFAM" id="SSF48208">
    <property type="entry name" value="Six-hairpin glycosidases"/>
    <property type="match status" value="1"/>
</dbReference>
<dbReference type="PANTHER" id="PTHR11051">
    <property type="entry name" value="GLYCOSYL HYDROLASE-RELATED"/>
    <property type="match status" value="1"/>
</dbReference>
<keyword evidence="7" id="KW-0378">Hydrolase</keyword>
<evidence type="ECO:0000259" key="5">
    <source>
        <dbReference type="Pfam" id="PF03633"/>
    </source>
</evidence>
<dbReference type="EMBL" id="JAAAMI010000001">
    <property type="protein sequence ID" value="NDV41710.1"/>
    <property type="molecule type" value="Genomic_DNA"/>
</dbReference>
<evidence type="ECO:0000313" key="7">
    <source>
        <dbReference type="EMBL" id="NDV41710.1"/>
    </source>
</evidence>
<dbReference type="PANTHER" id="PTHR11051:SF14">
    <property type="entry name" value="MALTOSE PHOSPHORYLASE"/>
    <property type="match status" value="1"/>
</dbReference>
<gene>
    <name evidence="7" type="ORF">GTK07_00115</name>
</gene>
<dbReference type="InterPro" id="IPR012341">
    <property type="entry name" value="6hp_glycosidase-like_sf"/>
</dbReference>
<organism evidence="7 8">
    <name type="scientific">Flagellimonas sediminis</name>
    <dbReference type="NCBI Taxonomy" id="2696468"/>
    <lineage>
        <taxon>Bacteria</taxon>
        <taxon>Pseudomonadati</taxon>
        <taxon>Bacteroidota</taxon>
        <taxon>Flavobacteriia</taxon>
        <taxon>Flavobacteriales</taxon>
        <taxon>Flavobacteriaceae</taxon>
        <taxon>Flagellimonas</taxon>
    </lineage>
</organism>
<evidence type="ECO:0000259" key="4">
    <source>
        <dbReference type="Pfam" id="PF03632"/>
    </source>
</evidence>
<feature type="domain" description="Glycoside hydrolase family 65 N-terminal" evidence="6">
    <location>
        <begin position="14"/>
        <end position="267"/>
    </location>
</feature>
<dbReference type="InterPro" id="IPR005194">
    <property type="entry name" value="Glyco_hydro_65_C"/>
</dbReference>
<evidence type="ECO:0000313" key="8">
    <source>
        <dbReference type="Proteomes" id="UP000468707"/>
    </source>
</evidence>
<evidence type="ECO:0000256" key="2">
    <source>
        <dbReference type="PIRSR" id="PIRSR036289-50"/>
    </source>
</evidence>
<comment type="caution">
    <text evidence="7">The sequence shown here is derived from an EMBL/GenBank/DDBJ whole genome shotgun (WGS) entry which is preliminary data.</text>
</comment>
<accession>A0A6I5KXK0</accession>
<dbReference type="Proteomes" id="UP000468707">
    <property type="component" value="Unassembled WGS sequence"/>
</dbReference>